<dbReference type="EMBL" id="MCIF01000002">
    <property type="protein sequence ID" value="RAQ95243.1"/>
    <property type="molecule type" value="Genomic_DNA"/>
</dbReference>
<dbReference type="InterPro" id="IPR007367">
    <property type="entry name" value="DUF433"/>
</dbReference>
<name>A0A328VHW0_9CHLR</name>
<dbReference type="OrthoDB" id="162235at2"/>
<dbReference type="InterPro" id="IPR036388">
    <property type="entry name" value="WH-like_DNA-bd_sf"/>
</dbReference>
<dbReference type="PANTHER" id="PTHR34849:SF1">
    <property type="entry name" value="SLR0770 PROTEIN"/>
    <property type="match status" value="1"/>
</dbReference>
<evidence type="ECO:0000313" key="1">
    <source>
        <dbReference type="EMBL" id="RAQ95243.1"/>
    </source>
</evidence>
<dbReference type="AlphaFoldDB" id="A0A328VHW0"/>
<reference evidence="1 2" key="1">
    <citation type="submission" date="2016-08" db="EMBL/GenBank/DDBJ databases">
        <title>Analysis of Carbohydrate Active Enzymes in Thermogemmatispora T81 Reveals Carbohydrate Degradation Ability.</title>
        <authorList>
            <person name="Tomazini A."/>
            <person name="Lal S."/>
            <person name="Stott M."/>
            <person name="Henrissat B."/>
            <person name="Polikarpov I."/>
            <person name="Sparling R."/>
            <person name="Levin D.B."/>
        </authorList>
    </citation>
    <scope>NUCLEOTIDE SEQUENCE [LARGE SCALE GENOMIC DNA]</scope>
    <source>
        <strain evidence="1 2">T81</strain>
    </source>
</reference>
<dbReference type="Pfam" id="PF04255">
    <property type="entry name" value="DUF433"/>
    <property type="match status" value="1"/>
</dbReference>
<dbReference type="InterPro" id="IPR009057">
    <property type="entry name" value="Homeodomain-like_sf"/>
</dbReference>
<dbReference type="Gene3D" id="1.10.10.10">
    <property type="entry name" value="Winged helix-like DNA-binding domain superfamily/Winged helix DNA-binding domain"/>
    <property type="match status" value="1"/>
</dbReference>
<dbReference type="RefSeq" id="WP_112427794.1">
    <property type="nucleotide sequence ID" value="NZ_MCIF01000002.1"/>
</dbReference>
<gene>
    <name evidence="1" type="ORF">A4R35_06830</name>
</gene>
<comment type="caution">
    <text evidence="1">The sequence shown here is derived from an EMBL/GenBank/DDBJ whole genome shotgun (WGS) entry which is preliminary data.</text>
</comment>
<accession>A0A328VHW0</accession>
<evidence type="ECO:0000313" key="2">
    <source>
        <dbReference type="Proteomes" id="UP000248706"/>
    </source>
</evidence>
<keyword evidence="2" id="KW-1185">Reference proteome</keyword>
<dbReference type="Proteomes" id="UP000248706">
    <property type="component" value="Unassembled WGS sequence"/>
</dbReference>
<protein>
    <recommendedName>
        <fullName evidence="3">DUF433 domain-containing protein</fullName>
    </recommendedName>
</protein>
<dbReference type="PANTHER" id="PTHR34849">
    <property type="entry name" value="SSL5025 PROTEIN"/>
    <property type="match status" value="1"/>
</dbReference>
<dbReference type="SUPFAM" id="SSF46689">
    <property type="entry name" value="Homeodomain-like"/>
    <property type="match status" value="1"/>
</dbReference>
<proteinExistence type="predicted"/>
<organism evidence="1 2">
    <name type="scientific">Thermogemmatispora tikiterensis</name>
    <dbReference type="NCBI Taxonomy" id="1825093"/>
    <lineage>
        <taxon>Bacteria</taxon>
        <taxon>Bacillati</taxon>
        <taxon>Chloroflexota</taxon>
        <taxon>Ktedonobacteria</taxon>
        <taxon>Thermogemmatisporales</taxon>
        <taxon>Thermogemmatisporaceae</taxon>
        <taxon>Thermogemmatispora</taxon>
    </lineage>
</organism>
<evidence type="ECO:0008006" key="3">
    <source>
        <dbReference type="Google" id="ProtNLM"/>
    </source>
</evidence>
<sequence>MAIERTAHPYIVRDSAIYGGEPIIEGTRTGVRHVILLFQSGKDPEEIARIHRLSLAQVYDAISYFYDNEEEIEHYIRNQSWEGD</sequence>